<name>A0AAD5PGG7_9FUNG</name>
<proteinExistence type="predicted"/>
<accession>A0AAD5PGG7</accession>
<reference evidence="1" key="1">
    <citation type="journal article" date="2022" name="IScience">
        <title>Evolution of zygomycete secretomes and the origins of terrestrial fungal ecologies.</title>
        <authorList>
            <person name="Chang Y."/>
            <person name="Wang Y."/>
            <person name="Mondo S."/>
            <person name="Ahrendt S."/>
            <person name="Andreopoulos W."/>
            <person name="Barry K."/>
            <person name="Beard J."/>
            <person name="Benny G.L."/>
            <person name="Blankenship S."/>
            <person name="Bonito G."/>
            <person name="Cuomo C."/>
            <person name="Desiro A."/>
            <person name="Gervers K.A."/>
            <person name="Hundley H."/>
            <person name="Kuo A."/>
            <person name="LaButti K."/>
            <person name="Lang B.F."/>
            <person name="Lipzen A."/>
            <person name="O'Donnell K."/>
            <person name="Pangilinan J."/>
            <person name="Reynolds N."/>
            <person name="Sandor L."/>
            <person name="Smith M.E."/>
            <person name="Tsang A."/>
            <person name="Grigoriev I.V."/>
            <person name="Stajich J.E."/>
            <person name="Spatafora J.W."/>
        </authorList>
    </citation>
    <scope>NUCLEOTIDE SEQUENCE</scope>
    <source>
        <strain evidence="1">RSA 2281</strain>
    </source>
</reference>
<comment type="caution">
    <text evidence="1">The sequence shown here is derived from an EMBL/GenBank/DDBJ whole genome shotgun (WGS) entry which is preliminary data.</text>
</comment>
<dbReference type="Proteomes" id="UP001209540">
    <property type="component" value="Unassembled WGS sequence"/>
</dbReference>
<reference evidence="1" key="2">
    <citation type="submission" date="2023-02" db="EMBL/GenBank/DDBJ databases">
        <authorList>
            <consortium name="DOE Joint Genome Institute"/>
            <person name="Mondo S.J."/>
            <person name="Chang Y."/>
            <person name="Wang Y."/>
            <person name="Ahrendt S."/>
            <person name="Andreopoulos W."/>
            <person name="Barry K."/>
            <person name="Beard J."/>
            <person name="Benny G.L."/>
            <person name="Blankenship S."/>
            <person name="Bonito G."/>
            <person name="Cuomo C."/>
            <person name="Desiro A."/>
            <person name="Gervers K.A."/>
            <person name="Hundley H."/>
            <person name="Kuo A."/>
            <person name="LaButti K."/>
            <person name="Lang B.F."/>
            <person name="Lipzen A."/>
            <person name="O'Donnell K."/>
            <person name="Pangilinan J."/>
            <person name="Reynolds N."/>
            <person name="Sandor L."/>
            <person name="Smith M.W."/>
            <person name="Tsang A."/>
            <person name="Grigoriev I.V."/>
            <person name="Stajich J.E."/>
            <person name="Spatafora J.W."/>
        </authorList>
    </citation>
    <scope>NUCLEOTIDE SEQUENCE</scope>
    <source>
        <strain evidence="1">RSA 2281</strain>
    </source>
</reference>
<evidence type="ECO:0000313" key="2">
    <source>
        <dbReference type="Proteomes" id="UP001209540"/>
    </source>
</evidence>
<dbReference type="EMBL" id="JAIXMP010000011">
    <property type="protein sequence ID" value="KAI9264968.1"/>
    <property type="molecule type" value="Genomic_DNA"/>
</dbReference>
<protein>
    <submittedName>
        <fullName evidence="1">Uncharacterized protein</fullName>
    </submittedName>
</protein>
<keyword evidence="2" id="KW-1185">Reference proteome</keyword>
<sequence length="290" mass="32713">MLPVLIISMEPHSACPTLSTEYTTNCIVTPSQVISSCALANFYLKPGVLREHFIDDLDIPCPQPFVDQARLYDPTLDHPPSGTLIIVIPHHFDIGSNKDGNQPVQLRCLLDLTCIYKTCGDTQDELKGSVNTAWALSHRRIAREAIDQNDIVIGEPNGVEHMNQINAMWRTAVSNFKVFAGLILRNSKCLLKLEYQALLWLYRGGVVLDLSWWKTNFENMALRKGTYLNLQEWVEDVYPENGSVSTTPPPYQGPQGTLSLVNAFRNYPILFILSGQRNLTDKTMECWVKC</sequence>
<dbReference type="AlphaFoldDB" id="A0AAD5PGG7"/>
<organism evidence="1 2">
    <name type="scientific">Phascolomyces articulosus</name>
    <dbReference type="NCBI Taxonomy" id="60185"/>
    <lineage>
        <taxon>Eukaryota</taxon>
        <taxon>Fungi</taxon>
        <taxon>Fungi incertae sedis</taxon>
        <taxon>Mucoromycota</taxon>
        <taxon>Mucoromycotina</taxon>
        <taxon>Mucoromycetes</taxon>
        <taxon>Mucorales</taxon>
        <taxon>Lichtheimiaceae</taxon>
        <taxon>Phascolomyces</taxon>
    </lineage>
</organism>
<evidence type="ECO:0000313" key="1">
    <source>
        <dbReference type="EMBL" id="KAI9264968.1"/>
    </source>
</evidence>
<gene>
    <name evidence="1" type="ORF">BDA99DRAFT_536462</name>
</gene>